<dbReference type="AlphaFoldDB" id="A0A1H6TIE9"/>
<dbReference type="PANTHER" id="PTHR10283">
    <property type="entry name" value="SOLUTE CARRIER FAMILY 13 MEMBER"/>
    <property type="match status" value="1"/>
</dbReference>
<dbReference type="PROSITE" id="PS01271">
    <property type="entry name" value="NA_SULFATE"/>
    <property type="match status" value="1"/>
</dbReference>
<evidence type="ECO:0000256" key="4">
    <source>
        <dbReference type="ARBA" id="ARBA00022989"/>
    </source>
</evidence>
<evidence type="ECO:0000256" key="2">
    <source>
        <dbReference type="ARBA" id="ARBA00022448"/>
    </source>
</evidence>
<dbReference type="PANTHER" id="PTHR10283:SF82">
    <property type="entry name" value="SOLUTE CARRIER FAMILY 13 MEMBER 2"/>
    <property type="match status" value="1"/>
</dbReference>
<feature type="transmembrane region" description="Helical" evidence="6">
    <location>
        <begin position="6"/>
        <end position="24"/>
    </location>
</feature>
<dbReference type="STRING" id="64971.SAMN05421831_109100"/>
<feature type="transmembrane region" description="Helical" evidence="6">
    <location>
        <begin position="429"/>
        <end position="448"/>
    </location>
</feature>
<keyword evidence="5 6" id="KW-0472">Membrane</keyword>
<feature type="transmembrane region" description="Helical" evidence="6">
    <location>
        <begin position="311"/>
        <end position="334"/>
    </location>
</feature>
<feature type="transmembrane region" description="Helical" evidence="6">
    <location>
        <begin position="140"/>
        <end position="156"/>
    </location>
</feature>
<accession>A0A1H6TIE9</accession>
<name>A0A1H6TIE9_9GAMM</name>
<gene>
    <name evidence="8" type="ORF">SAMN05421831_109100</name>
</gene>
<evidence type="ECO:0000256" key="3">
    <source>
        <dbReference type="ARBA" id="ARBA00022692"/>
    </source>
</evidence>
<dbReference type="InterPro" id="IPR031312">
    <property type="entry name" value="Na/sul_symport_CS"/>
</dbReference>
<dbReference type="InterPro" id="IPR004680">
    <property type="entry name" value="Cit_transptr-like_dom"/>
</dbReference>
<feature type="transmembrane region" description="Helical" evidence="6">
    <location>
        <begin position="346"/>
        <end position="378"/>
    </location>
</feature>
<keyword evidence="4 6" id="KW-1133">Transmembrane helix</keyword>
<dbReference type="GO" id="GO:0005886">
    <property type="term" value="C:plasma membrane"/>
    <property type="evidence" value="ECO:0007669"/>
    <property type="project" value="TreeGrafter"/>
</dbReference>
<feature type="transmembrane region" description="Helical" evidence="6">
    <location>
        <begin position="250"/>
        <end position="275"/>
    </location>
</feature>
<dbReference type="RefSeq" id="WP_218139025.1">
    <property type="nucleotide sequence ID" value="NZ_FNYH01000009.1"/>
</dbReference>
<comment type="subcellular location">
    <subcellularLocation>
        <location evidence="1">Membrane</location>
        <topology evidence="1">Multi-pass membrane protein</topology>
    </subcellularLocation>
</comment>
<dbReference type="CDD" id="cd01115">
    <property type="entry name" value="SLC13_permease"/>
    <property type="match status" value="1"/>
</dbReference>
<proteinExistence type="predicted"/>
<keyword evidence="2" id="KW-0813">Transport</keyword>
<organism evidence="8 9">
    <name type="scientific">Allopseudospirillum japonicum</name>
    <dbReference type="NCBI Taxonomy" id="64971"/>
    <lineage>
        <taxon>Bacteria</taxon>
        <taxon>Pseudomonadati</taxon>
        <taxon>Pseudomonadota</taxon>
        <taxon>Gammaproteobacteria</taxon>
        <taxon>Oceanospirillales</taxon>
        <taxon>Oceanospirillaceae</taxon>
        <taxon>Allopseudospirillum</taxon>
    </lineage>
</organism>
<keyword evidence="3 6" id="KW-0812">Transmembrane</keyword>
<sequence>MKMPEILGRLLLAGALFMVMRWGLGLPESQAIGLGILCVIGVLWVTEALHVSVTALLVPVLAVFTGVFTMPEAVRAFADPIIFLFLGGFALAAALHQQGLDKRIACKILGLAKGRLSYALLYLFLVTAFLSMWISNTATTAMMLPLTLGVLKTLDAHQYKSTYLYALLGIAFAANIGGIGTLVGSPPNAIAAAAVGLDFASWMQYGIPLVFILLPVMTLVLYWALKPNLQHQQIISAIAAPQGAWTIKDAWVMGVFIVTVILWIFGSVFAPWMGINQGWDAWVALSALILLHAGGVLSWRTLNEQTDWSVLLLFGGGITLSRLLETTGTSVFMAEHLSQSLQAAPVFVFLLLVTVFVMALTEVASNTASAALMVPIFVSIAQAQGYASEVMAVLIAVAASCAFLLPVATPPNAIVYGSGFVPQRDMLRVGSWLTLVVLPWLVVLAWLLI</sequence>
<feature type="transmembrane region" description="Helical" evidence="6">
    <location>
        <begin position="116"/>
        <end position="134"/>
    </location>
</feature>
<protein>
    <submittedName>
        <fullName evidence="8">Solute carrier family 13 (Sodium-dependent dicarboxylate transporter), member 2/3/5</fullName>
    </submittedName>
</protein>
<dbReference type="InterPro" id="IPR001898">
    <property type="entry name" value="SLC13A/DASS"/>
</dbReference>
<evidence type="ECO:0000313" key="8">
    <source>
        <dbReference type="EMBL" id="SEI75985.1"/>
    </source>
</evidence>
<feature type="transmembrane region" description="Helical" evidence="6">
    <location>
        <begin position="163"/>
        <end position="185"/>
    </location>
</feature>
<evidence type="ECO:0000256" key="1">
    <source>
        <dbReference type="ARBA" id="ARBA00004141"/>
    </source>
</evidence>
<dbReference type="GO" id="GO:0015141">
    <property type="term" value="F:succinate transmembrane transporter activity"/>
    <property type="evidence" value="ECO:0007669"/>
    <property type="project" value="UniProtKB-ARBA"/>
</dbReference>
<evidence type="ECO:0000256" key="5">
    <source>
        <dbReference type="ARBA" id="ARBA00023136"/>
    </source>
</evidence>
<dbReference type="EMBL" id="FNYH01000009">
    <property type="protein sequence ID" value="SEI75985.1"/>
    <property type="molecule type" value="Genomic_DNA"/>
</dbReference>
<feature type="domain" description="Citrate transporter-like" evidence="7">
    <location>
        <begin position="42"/>
        <end position="398"/>
    </location>
</feature>
<evidence type="ECO:0000259" key="7">
    <source>
        <dbReference type="Pfam" id="PF03600"/>
    </source>
</evidence>
<dbReference type="NCBIfam" id="TIGR00785">
    <property type="entry name" value="dass"/>
    <property type="match status" value="1"/>
</dbReference>
<feature type="transmembrane region" description="Helical" evidence="6">
    <location>
        <begin position="76"/>
        <end position="95"/>
    </location>
</feature>
<feature type="transmembrane region" description="Helical" evidence="6">
    <location>
        <begin position="31"/>
        <end position="64"/>
    </location>
</feature>
<feature type="transmembrane region" description="Helical" evidence="6">
    <location>
        <begin position="205"/>
        <end position="225"/>
    </location>
</feature>
<feature type="transmembrane region" description="Helical" evidence="6">
    <location>
        <begin position="281"/>
        <end position="299"/>
    </location>
</feature>
<dbReference type="Proteomes" id="UP000242999">
    <property type="component" value="Unassembled WGS sequence"/>
</dbReference>
<evidence type="ECO:0000313" key="9">
    <source>
        <dbReference type="Proteomes" id="UP000242999"/>
    </source>
</evidence>
<dbReference type="Pfam" id="PF03600">
    <property type="entry name" value="CitMHS"/>
    <property type="match status" value="1"/>
</dbReference>
<feature type="transmembrane region" description="Helical" evidence="6">
    <location>
        <begin position="390"/>
        <end position="409"/>
    </location>
</feature>
<keyword evidence="9" id="KW-1185">Reference proteome</keyword>
<evidence type="ECO:0000256" key="6">
    <source>
        <dbReference type="SAM" id="Phobius"/>
    </source>
</evidence>
<reference evidence="9" key="1">
    <citation type="submission" date="2016-10" db="EMBL/GenBank/DDBJ databases">
        <authorList>
            <person name="Varghese N."/>
            <person name="Submissions S."/>
        </authorList>
    </citation>
    <scope>NUCLEOTIDE SEQUENCE [LARGE SCALE GENOMIC DNA]</scope>
    <source>
        <strain evidence="9">DSM 7165</strain>
    </source>
</reference>